<organism evidence="2 3">
    <name type="scientific">Coprococcus eutactus</name>
    <dbReference type="NCBI Taxonomy" id="33043"/>
    <lineage>
        <taxon>Bacteria</taxon>
        <taxon>Bacillati</taxon>
        <taxon>Bacillota</taxon>
        <taxon>Clostridia</taxon>
        <taxon>Lachnospirales</taxon>
        <taxon>Lachnospiraceae</taxon>
        <taxon>Coprococcus</taxon>
    </lineage>
</organism>
<proteinExistence type="predicted"/>
<gene>
    <name evidence="2" type="ORF">COEU31_08040</name>
</gene>
<keyword evidence="1" id="KW-0812">Transmembrane</keyword>
<comment type="caution">
    <text evidence="2">The sequence shown here is derived from an EMBL/GenBank/DDBJ whole genome shotgun (WGS) entry which is preliminary data.</text>
</comment>
<evidence type="ECO:0000313" key="2">
    <source>
        <dbReference type="EMBL" id="GFO93758.1"/>
    </source>
</evidence>
<accession>A0AAI9K1R3</accession>
<name>A0AAI9K1R3_9FIRM</name>
<dbReference type="EMBL" id="BLYL01000003">
    <property type="protein sequence ID" value="GFO93758.1"/>
    <property type="molecule type" value="Genomic_DNA"/>
</dbReference>
<evidence type="ECO:0000313" key="3">
    <source>
        <dbReference type="Proteomes" id="UP000660047"/>
    </source>
</evidence>
<dbReference type="Proteomes" id="UP000660047">
    <property type="component" value="Unassembled WGS sequence"/>
</dbReference>
<protein>
    <submittedName>
        <fullName evidence="2">Uncharacterized protein</fullName>
    </submittedName>
</protein>
<feature type="transmembrane region" description="Helical" evidence="1">
    <location>
        <begin position="12"/>
        <end position="37"/>
    </location>
</feature>
<reference evidence="2" key="1">
    <citation type="submission" date="2020-06" db="EMBL/GenBank/DDBJ databases">
        <title>Characterization of fructooligosaccharide metabolism and fructooligosaccharide-degrading enzymes in human commensal butyrate producers.</title>
        <authorList>
            <person name="Tanno H."/>
            <person name="Fujii T."/>
            <person name="Hirano K."/>
            <person name="Maeno S."/>
            <person name="Tonozuka T."/>
            <person name="Sakamoto M."/>
            <person name="Ohkuma M."/>
            <person name="Tochio T."/>
            <person name="Endo A."/>
        </authorList>
    </citation>
    <scope>NUCLEOTIDE SEQUENCE</scope>
    <source>
        <strain evidence="2">JCM 31265</strain>
    </source>
</reference>
<evidence type="ECO:0000256" key="1">
    <source>
        <dbReference type="SAM" id="Phobius"/>
    </source>
</evidence>
<keyword evidence="1" id="KW-1133">Transmembrane helix</keyword>
<sequence length="72" mass="7458">MTIAASGSSFSYSAAVAVAITTDVAAVAAAAMIAAAANSGFTIIHKRDIGQKGCPVSTESGQQKQFCWYFFY</sequence>
<dbReference type="AlphaFoldDB" id="A0AAI9K1R3"/>
<keyword evidence="1" id="KW-0472">Membrane</keyword>